<dbReference type="AlphaFoldDB" id="A0A6I6G669"/>
<feature type="transmembrane region" description="Helical" evidence="8">
    <location>
        <begin position="344"/>
        <end position="364"/>
    </location>
</feature>
<keyword evidence="7 8" id="KW-0472">Membrane</keyword>
<reference evidence="10 11" key="1">
    <citation type="submission" date="2019-11" db="EMBL/GenBank/DDBJ databases">
        <authorList>
            <person name="Im W.T."/>
        </authorList>
    </citation>
    <scope>NUCLEOTIDE SEQUENCE [LARGE SCALE GENOMIC DNA]</scope>
    <source>
        <strain evidence="10 11">SB-02</strain>
    </source>
</reference>
<feature type="transmembrane region" description="Helical" evidence="8">
    <location>
        <begin position="289"/>
        <end position="308"/>
    </location>
</feature>
<keyword evidence="4" id="KW-1003">Cell membrane</keyword>
<evidence type="ECO:0000256" key="3">
    <source>
        <dbReference type="ARBA" id="ARBA00022448"/>
    </source>
</evidence>
<keyword evidence="6 8" id="KW-1133">Transmembrane helix</keyword>
<dbReference type="EMBL" id="CP046566">
    <property type="protein sequence ID" value="QGW27737.1"/>
    <property type="molecule type" value="Genomic_DNA"/>
</dbReference>
<dbReference type="InterPro" id="IPR047817">
    <property type="entry name" value="ABC2_TM_bact-type"/>
</dbReference>
<evidence type="ECO:0000256" key="6">
    <source>
        <dbReference type="ARBA" id="ARBA00022989"/>
    </source>
</evidence>
<evidence type="ECO:0000256" key="4">
    <source>
        <dbReference type="ARBA" id="ARBA00022475"/>
    </source>
</evidence>
<dbReference type="PANTHER" id="PTHR30294:SF29">
    <property type="entry name" value="MULTIDRUG ABC TRANSPORTER PERMEASE YBHS-RELATED"/>
    <property type="match status" value="1"/>
</dbReference>
<dbReference type="Pfam" id="PF12698">
    <property type="entry name" value="ABC2_membrane_3"/>
    <property type="match status" value="1"/>
</dbReference>
<dbReference type="GO" id="GO:0005886">
    <property type="term" value="C:plasma membrane"/>
    <property type="evidence" value="ECO:0007669"/>
    <property type="project" value="UniProtKB-SubCell"/>
</dbReference>
<sequence length="370" mass="42042">MLRFLIEKEFRQIFRDPAILRMIFIMPIIQLVVMPLAADYEVKNVNIAVVDHDHSTYSRQLTRQIAASGYFKLVAMPASYTQALSYIETDEADIILDIPQHFERTLIRENEAPLHMSVNAVNGTKANIGAGYLNTIIRQFNTDIRQHWLQLPRHSQQPQILTTNSNWFNVRMSYQKFMVPGILAILLTMVGAFLTALNIVREKEIGTIEQINVTPVRKQYFILGKLIPFWVLGMVSLSLGLIIARVAYGIVPVGSLPLLYAFAAVYMMAVLGLGLLISTYAHTQQQAMLIAFFLMMIFILLGGLYTPIDSMPHWAQVITRFNPVSYFIDVMRMLVLKGSGFTDISRHLGIMAIFAVVLNVWAILNYRKRA</sequence>
<evidence type="ECO:0000313" key="10">
    <source>
        <dbReference type="EMBL" id="QGW27737.1"/>
    </source>
</evidence>
<evidence type="ECO:0000256" key="8">
    <source>
        <dbReference type="SAM" id="Phobius"/>
    </source>
</evidence>
<dbReference type="InterPro" id="IPR013525">
    <property type="entry name" value="ABC2_TM"/>
</dbReference>
<dbReference type="PANTHER" id="PTHR30294">
    <property type="entry name" value="MEMBRANE COMPONENT OF ABC TRANSPORTER YHHJ-RELATED"/>
    <property type="match status" value="1"/>
</dbReference>
<dbReference type="Proteomes" id="UP000426027">
    <property type="component" value="Chromosome"/>
</dbReference>
<evidence type="ECO:0000256" key="2">
    <source>
        <dbReference type="ARBA" id="ARBA00007783"/>
    </source>
</evidence>
<dbReference type="GO" id="GO:0140359">
    <property type="term" value="F:ABC-type transporter activity"/>
    <property type="evidence" value="ECO:0007669"/>
    <property type="project" value="InterPro"/>
</dbReference>
<keyword evidence="3" id="KW-0813">Transport</keyword>
<keyword evidence="5 8" id="KW-0812">Transmembrane</keyword>
<feature type="transmembrane region" description="Helical" evidence="8">
    <location>
        <begin position="227"/>
        <end position="251"/>
    </location>
</feature>
<comment type="subcellular location">
    <subcellularLocation>
        <location evidence="1">Cell membrane</location>
        <topology evidence="1">Multi-pass membrane protein</topology>
    </subcellularLocation>
</comment>
<keyword evidence="11" id="KW-1185">Reference proteome</keyword>
<feature type="transmembrane region" description="Helical" evidence="8">
    <location>
        <begin position="177"/>
        <end position="200"/>
    </location>
</feature>
<dbReference type="PROSITE" id="PS51012">
    <property type="entry name" value="ABC_TM2"/>
    <property type="match status" value="1"/>
</dbReference>
<protein>
    <submittedName>
        <fullName evidence="10">ABC transporter permease subunit</fullName>
    </submittedName>
</protein>
<evidence type="ECO:0000256" key="7">
    <source>
        <dbReference type="ARBA" id="ARBA00023136"/>
    </source>
</evidence>
<name>A0A6I6G669_9BACT</name>
<dbReference type="Gene3D" id="3.40.1710.10">
    <property type="entry name" value="abc type-2 transporter like domain"/>
    <property type="match status" value="1"/>
</dbReference>
<dbReference type="KEGG" id="fls:GLV81_06215"/>
<feature type="transmembrane region" description="Helical" evidence="8">
    <location>
        <begin position="257"/>
        <end position="277"/>
    </location>
</feature>
<proteinExistence type="inferred from homology"/>
<evidence type="ECO:0000259" key="9">
    <source>
        <dbReference type="PROSITE" id="PS51012"/>
    </source>
</evidence>
<organism evidence="10 11">
    <name type="scientific">Phnomibacter ginsenosidimutans</name>
    <dbReference type="NCBI Taxonomy" id="2676868"/>
    <lineage>
        <taxon>Bacteria</taxon>
        <taxon>Pseudomonadati</taxon>
        <taxon>Bacteroidota</taxon>
        <taxon>Chitinophagia</taxon>
        <taxon>Chitinophagales</taxon>
        <taxon>Chitinophagaceae</taxon>
        <taxon>Phnomibacter</taxon>
    </lineage>
</organism>
<evidence type="ECO:0000256" key="5">
    <source>
        <dbReference type="ARBA" id="ARBA00022692"/>
    </source>
</evidence>
<comment type="similarity">
    <text evidence="2">Belongs to the ABC-2 integral membrane protein family.</text>
</comment>
<evidence type="ECO:0000256" key="1">
    <source>
        <dbReference type="ARBA" id="ARBA00004651"/>
    </source>
</evidence>
<gene>
    <name evidence="10" type="ORF">GLV81_06215</name>
</gene>
<dbReference type="InterPro" id="IPR051449">
    <property type="entry name" value="ABC-2_transporter_component"/>
</dbReference>
<dbReference type="RefSeq" id="WP_157477780.1">
    <property type="nucleotide sequence ID" value="NZ_CP046566.1"/>
</dbReference>
<evidence type="ECO:0000313" key="11">
    <source>
        <dbReference type="Proteomes" id="UP000426027"/>
    </source>
</evidence>
<accession>A0A6I6G669</accession>
<feature type="domain" description="ABC transmembrane type-2" evidence="9">
    <location>
        <begin position="134"/>
        <end position="369"/>
    </location>
</feature>